<evidence type="ECO:0000259" key="2">
    <source>
        <dbReference type="PROSITE" id="PS50846"/>
    </source>
</evidence>
<dbReference type="InterPro" id="IPR006121">
    <property type="entry name" value="HMA_dom"/>
</dbReference>
<evidence type="ECO:0000313" key="3">
    <source>
        <dbReference type="EMBL" id="GGI96766.1"/>
    </source>
</evidence>
<evidence type="ECO:0000256" key="1">
    <source>
        <dbReference type="ARBA" id="ARBA00022723"/>
    </source>
</evidence>
<organism evidence="3 4">
    <name type="scientific">Halopseudomonas pertucinogena</name>
    <dbReference type="NCBI Taxonomy" id="86175"/>
    <lineage>
        <taxon>Bacteria</taxon>
        <taxon>Pseudomonadati</taxon>
        <taxon>Pseudomonadota</taxon>
        <taxon>Gammaproteobacteria</taxon>
        <taxon>Pseudomonadales</taxon>
        <taxon>Pseudomonadaceae</taxon>
        <taxon>Halopseudomonas</taxon>
    </lineage>
</organism>
<dbReference type="PROSITE" id="PS01047">
    <property type="entry name" value="HMA_1"/>
    <property type="match status" value="1"/>
</dbReference>
<comment type="caution">
    <text evidence="3">The sequence shown here is derived from an EMBL/GenBank/DDBJ whole genome shotgun (WGS) entry which is preliminary data.</text>
</comment>
<proteinExistence type="predicted"/>
<dbReference type="Proteomes" id="UP000633263">
    <property type="component" value="Unassembled WGS sequence"/>
</dbReference>
<dbReference type="EMBL" id="BMNN01000002">
    <property type="protein sequence ID" value="GGI96766.1"/>
    <property type="molecule type" value="Genomic_DNA"/>
</dbReference>
<dbReference type="RefSeq" id="WP_188635697.1">
    <property type="nucleotide sequence ID" value="NZ_BMNN01000002.1"/>
</dbReference>
<accession>A0ABQ2CP49</accession>
<dbReference type="Pfam" id="PF00403">
    <property type="entry name" value="HMA"/>
    <property type="match status" value="1"/>
</dbReference>
<protein>
    <recommendedName>
        <fullName evidence="2">HMA domain-containing protein</fullName>
    </recommendedName>
</protein>
<dbReference type="InterPro" id="IPR036163">
    <property type="entry name" value="HMA_dom_sf"/>
</dbReference>
<gene>
    <name evidence="3" type="ORF">GCM10009083_11780</name>
</gene>
<evidence type="ECO:0000313" key="4">
    <source>
        <dbReference type="Proteomes" id="UP000633263"/>
    </source>
</evidence>
<dbReference type="SUPFAM" id="SSF55008">
    <property type="entry name" value="HMA, heavy metal-associated domain"/>
    <property type="match status" value="1"/>
</dbReference>
<keyword evidence="4" id="KW-1185">Reference proteome</keyword>
<dbReference type="CDD" id="cd00371">
    <property type="entry name" value="HMA"/>
    <property type="match status" value="1"/>
</dbReference>
<dbReference type="PROSITE" id="PS50846">
    <property type="entry name" value="HMA_2"/>
    <property type="match status" value="1"/>
</dbReference>
<reference evidence="4" key="1">
    <citation type="journal article" date="2019" name="Int. J. Syst. Evol. Microbiol.">
        <title>The Global Catalogue of Microorganisms (GCM) 10K type strain sequencing project: providing services to taxonomists for standard genome sequencing and annotation.</title>
        <authorList>
            <consortium name="The Broad Institute Genomics Platform"/>
            <consortium name="The Broad Institute Genome Sequencing Center for Infectious Disease"/>
            <person name="Wu L."/>
            <person name="Ma J."/>
        </authorList>
    </citation>
    <scope>NUCLEOTIDE SEQUENCE [LARGE SCALE GENOMIC DNA]</scope>
    <source>
        <strain evidence="4">JCM 11590</strain>
    </source>
</reference>
<dbReference type="Gene3D" id="3.30.70.100">
    <property type="match status" value="1"/>
</dbReference>
<keyword evidence="1" id="KW-0479">Metal-binding</keyword>
<name>A0ABQ2CP49_9GAMM</name>
<feature type="domain" description="HMA" evidence="2">
    <location>
        <begin position="2"/>
        <end position="65"/>
    </location>
</feature>
<dbReference type="InterPro" id="IPR017969">
    <property type="entry name" value="Heavy-metal-associated_CS"/>
</dbReference>
<sequence length="79" mass="8081">MSSIQLNVKEMTCGNCVTHVTDALRAVAGVKEVHVDLEKGKVSVKGDAESPALVAALNEAGYPSTVAHDGKATCCGGCH</sequence>